<gene>
    <name evidence="1" type="ORF">EZS28_032413</name>
</gene>
<dbReference type="AlphaFoldDB" id="A0A5J4UPZ6"/>
<evidence type="ECO:0000313" key="1">
    <source>
        <dbReference type="EMBL" id="KAA6372061.1"/>
    </source>
</evidence>
<dbReference type="OrthoDB" id="10500762at2759"/>
<dbReference type="Proteomes" id="UP000324800">
    <property type="component" value="Unassembled WGS sequence"/>
</dbReference>
<protein>
    <submittedName>
        <fullName evidence="1">Uncharacterized protein</fullName>
    </submittedName>
</protein>
<comment type="caution">
    <text evidence="1">The sequence shown here is derived from an EMBL/GenBank/DDBJ whole genome shotgun (WGS) entry which is preliminary data.</text>
</comment>
<accession>A0A5J4UPZ6</accession>
<name>A0A5J4UPZ6_9EUKA</name>
<proteinExistence type="predicted"/>
<dbReference type="EMBL" id="SNRW01013932">
    <property type="protein sequence ID" value="KAA6372061.1"/>
    <property type="molecule type" value="Genomic_DNA"/>
</dbReference>
<evidence type="ECO:0000313" key="2">
    <source>
        <dbReference type="Proteomes" id="UP000324800"/>
    </source>
</evidence>
<sequence length="271" mass="31394">MYIDLMFRNWSPTFQYTKQFTYLGCTADVITGLHAEQLTESRLKIHVCDIKPVTLSYKATDACLNRVRQFCSQRLFVIPAQRVVIWPFPTSAILTGIQTSQNISLSHVTDSCHLFPKDARATTQFENPCYQNMQVTTCRCDFPDMPMNTIEQQFFQLQLNASNLDLLFEVTVEFEDALTMRKNTATRRQNPHTDLTSILIAFQYEKNCNGALTFDELDTQNQNTSVKNRGTLKYQGSTDSYYDVDASEKRLQPLILCTIHDTFCHHLRRYY</sequence>
<reference evidence="1 2" key="1">
    <citation type="submission" date="2019-03" db="EMBL/GenBank/DDBJ databases">
        <title>Single cell metagenomics reveals metabolic interactions within the superorganism composed of flagellate Streblomastix strix and complex community of Bacteroidetes bacteria on its surface.</title>
        <authorList>
            <person name="Treitli S.C."/>
            <person name="Kolisko M."/>
            <person name="Husnik F."/>
            <person name="Keeling P."/>
            <person name="Hampl V."/>
        </authorList>
    </citation>
    <scope>NUCLEOTIDE SEQUENCE [LARGE SCALE GENOMIC DNA]</scope>
    <source>
        <strain evidence="1">ST1C</strain>
    </source>
</reference>
<organism evidence="1 2">
    <name type="scientific">Streblomastix strix</name>
    <dbReference type="NCBI Taxonomy" id="222440"/>
    <lineage>
        <taxon>Eukaryota</taxon>
        <taxon>Metamonada</taxon>
        <taxon>Preaxostyla</taxon>
        <taxon>Oxymonadida</taxon>
        <taxon>Streblomastigidae</taxon>
        <taxon>Streblomastix</taxon>
    </lineage>
</organism>